<dbReference type="Proteomes" id="UP000663845">
    <property type="component" value="Unassembled WGS sequence"/>
</dbReference>
<comment type="caution">
    <text evidence="3">The sequence shown here is derived from an EMBL/GenBank/DDBJ whole genome shotgun (WGS) entry which is preliminary data.</text>
</comment>
<protein>
    <recommendedName>
        <fullName evidence="2">Niemann-Pick C1 N-terminal domain-containing protein</fullName>
    </recommendedName>
</protein>
<proteinExistence type="predicted"/>
<feature type="signal peptide" evidence="1">
    <location>
        <begin position="1"/>
        <end position="18"/>
    </location>
</feature>
<evidence type="ECO:0000256" key="1">
    <source>
        <dbReference type="SAM" id="SignalP"/>
    </source>
</evidence>
<feature type="chain" id="PRO_5032489882" description="Niemann-Pick C1 N-terminal domain-containing protein" evidence="1">
    <location>
        <begin position="19"/>
        <end position="67"/>
    </location>
</feature>
<sequence length="67" mass="7418">MLKFLALIFYVLLNSVIAEEGHCIWYGQCGENAMGKTVNCYYNGTAKKLTDPTALKTLETACGMSYN</sequence>
<dbReference type="InterPro" id="IPR032190">
    <property type="entry name" value="NPC1_N"/>
</dbReference>
<evidence type="ECO:0000313" key="3">
    <source>
        <dbReference type="EMBL" id="CAF1563958.1"/>
    </source>
</evidence>
<feature type="domain" description="Niemann-Pick C1 N-terminal" evidence="2">
    <location>
        <begin position="21"/>
        <end position="66"/>
    </location>
</feature>
<evidence type="ECO:0000259" key="2">
    <source>
        <dbReference type="Pfam" id="PF16414"/>
    </source>
</evidence>
<dbReference type="Pfam" id="PF16414">
    <property type="entry name" value="NPC1_N"/>
    <property type="match status" value="1"/>
</dbReference>
<keyword evidence="1" id="KW-0732">Signal</keyword>
<dbReference type="AlphaFoldDB" id="A0A815XXR7"/>
<accession>A0A815XXR7</accession>
<gene>
    <name evidence="3" type="ORF">JYZ213_LOCUS47040</name>
</gene>
<reference evidence="3" key="1">
    <citation type="submission" date="2021-02" db="EMBL/GenBank/DDBJ databases">
        <authorList>
            <person name="Nowell W R."/>
        </authorList>
    </citation>
    <scope>NUCLEOTIDE SEQUENCE</scope>
</reference>
<evidence type="ECO:0000313" key="4">
    <source>
        <dbReference type="Proteomes" id="UP000663845"/>
    </source>
</evidence>
<dbReference type="EMBL" id="CAJNOG010007145">
    <property type="protein sequence ID" value="CAF1563958.1"/>
    <property type="molecule type" value="Genomic_DNA"/>
</dbReference>
<organism evidence="3 4">
    <name type="scientific">Adineta steineri</name>
    <dbReference type="NCBI Taxonomy" id="433720"/>
    <lineage>
        <taxon>Eukaryota</taxon>
        <taxon>Metazoa</taxon>
        <taxon>Spiralia</taxon>
        <taxon>Gnathifera</taxon>
        <taxon>Rotifera</taxon>
        <taxon>Eurotatoria</taxon>
        <taxon>Bdelloidea</taxon>
        <taxon>Adinetida</taxon>
        <taxon>Adinetidae</taxon>
        <taxon>Adineta</taxon>
    </lineage>
</organism>
<name>A0A815XXR7_9BILA</name>
<feature type="non-terminal residue" evidence="3">
    <location>
        <position position="1"/>
    </location>
</feature>